<dbReference type="EMBL" id="UINC01019990">
    <property type="protein sequence ID" value="SVA84377.1"/>
    <property type="molecule type" value="Genomic_DNA"/>
</dbReference>
<accession>A0A381Z6K9</accession>
<evidence type="ECO:0000256" key="1">
    <source>
        <dbReference type="SAM" id="Phobius"/>
    </source>
</evidence>
<keyword evidence="1" id="KW-0812">Transmembrane</keyword>
<sequence length="418" mass="48850">MKQHRLFLKNIFYLVFGLYLTVGVFNLTVDPYGIYNLVVIEGVNNVKPPWDSQERMVKTLRLRNLRPEGIILGSSRTGFGLDPEHVAWKLDSRPAYNLSMANMSVEEKYRLLKYANSLNDLKRVIIGLDFFSFNIYHPDTILNDFLDLASITKDGDTKIPSLVKEFQNTLFSFTAIEESFKTIAYKGKQSRSLYGQQFSIHERGPRVLSNRAFRMYFENLWFPKTNRKFCIYNENKKSKKFEQLGKIINFSIRNNIELKIFINPVHADLLEMIRFMDLWPLYENWKRGLVNLIATINKQKSKETSISLWDFGDYNSITTEKIPLSTDIGKTMQGYIDVAHYKKSVGDVILDKLLTHPNSQKITNKDFGHPINTQNIEKHLNNIKGNQVQYQNENREYLEGVRVLWRKLKDTQKSFPCI</sequence>
<organism evidence="2">
    <name type="scientific">marine metagenome</name>
    <dbReference type="NCBI Taxonomy" id="408172"/>
    <lineage>
        <taxon>unclassified sequences</taxon>
        <taxon>metagenomes</taxon>
        <taxon>ecological metagenomes</taxon>
    </lineage>
</organism>
<dbReference type="AlphaFoldDB" id="A0A381Z6K9"/>
<keyword evidence="1" id="KW-1133">Transmembrane helix</keyword>
<gene>
    <name evidence="2" type="ORF">METZ01_LOCUS137231</name>
</gene>
<evidence type="ECO:0000313" key="2">
    <source>
        <dbReference type="EMBL" id="SVA84377.1"/>
    </source>
</evidence>
<reference evidence="2" key="1">
    <citation type="submission" date="2018-05" db="EMBL/GenBank/DDBJ databases">
        <authorList>
            <person name="Lanie J.A."/>
            <person name="Ng W.-L."/>
            <person name="Kazmierczak K.M."/>
            <person name="Andrzejewski T.M."/>
            <person name="Davidsen T.M."/>
            <person name="Wayne K.J."/>
            <person name="Tettelin H."/>
            <person name="Glass J.I."/>
            <person name="Rusch D."/>
            <person name="Podicherti R."/>
            <person name="Tsui H.-C.T."/>
            <person name="Winkler M.E."/>
        </authorList>
    </citation>
    <scope>NUCLEOTIDE SEQUENCE</scope>
</reference>
<keyword evidence="1" id="KW-0472">Membrane</keyword>
<protein>
    <submittedName>
        <fullName evidence="2">Uncharacterized protein</fullName>
    </submittedName>
</protein>
<name>A0A381Z6K9_9ZZZZ</name>
<feature type="transmembrane region" description="Helical" evidence="1">
    <location>
        <begin position="12"/>
        <end position="29"/>
    </location>
</feature>
<proteinExistence type="predicted"/>